<dbReference type="PANTHER" id="PTHR43793:SF2">
    <property type="entry name" value="BIFUNCTIONAL PROTEIN HLDE"/>
    <property type="match status" value="1"/>
</dbReference>
<comment type="catalytic activity">
    <reaction evidence="8">
        <text>D-glycero-beta-D-manno-heptose 1-phosphate + ATP + H(+) = ADP-D-glycero-beta-D-manno-heptose + diphosphate</text>
        <dbReference type="Rhea" id="RHEA:27465"/>
        <dbReference type="ChEBI" id="CHEBI:15378"/>
        <dbReference type="ChEBI" id="CHEBI:30616"/>
        <dbReference type="ChEBI" id="CHEBI:33019"/>
        <dbReference type="ChEBI" id="CHEBI:59967"/>
        <dbReference type="ChEBI" id="CHEBI:61593"/>
        <dbReference type="EC" id="2.7.7.70"/>
    </reaction>
</comment>
<proteinExistence type="predicted"/>
<dbReference type="Proteomes" id="UP001354709">
    <property type="component" value="Unassembled WGS sequence"/>
</dbReference>
<keyword evidence="7" id="KW-0119">Carbohydrate metabolism</keyword>
<dbReference type="InterPro" id="IPR014729">
    <property type="entry name" value="Rossmann-like_a/b/a_fold"/>
</dbReference>
<keyword evidence="13" id="KW-1185">Reference proteome</keyword>
<dbReference type="InterPro" id="IPR050385">
    <property type="entry name" value="Archaeal_FAD_synthase"/>
</dbReference>
<evidence type="ECO:0000256" key="4">
    <source>
        <dbReference type="ARBA" id="ARBA00022741"/>
    </source>
</evidence>
<dbReference type="Gene3D" id="3.40.1190.20">
    <property type="match status" value="1"/>
</dbReference>
<dbReference type="EMBL" id="JAZBJO010000015">
    <property type="protein sequence ID" value="MEE4594995.1"/>
    <property type="molecule type" value="Genomic_DNA"/>
</dbReference>
<dbReference type="Gene3D" id="3.40.50.620">
    <property type="entry name" value="HUPs"/>
    <property type="match status" value="1"/>
</dbReference>
<dbReference type="InterPro" id="IPR004821">
    <property type="entry name" value="Cyt_trans-like"/>
</dbReference>
<feature type="region of interest" description="Disordered" evidence="9">
    <location>
        <begin position="466"/>
        <end position="486"/>
    </location>
</feature>
<evidence type="ECO:0000256" key="6">
    <source>
        <dbReference type="ARBA" id="ARBA00023268"/>
    </source>
</evidence>
<dbReference type="NCBIfam" id="TIGR02199">
    <property type="entry name" value="rfaE_dom_II"/>
    <property type="match status" value="1"/>
</dbReference>
<dbReference type="SUPFAM" id="SSF53613">
    <property type="entry name" value="Ribokinase-like"/>
    <property type="match status" value="1"/>
</dbReference>
<keyword evidence="6" id="KW-0511">Multifunctional enzyme</keyword>
<evidence type="ECO:0000313" key="13">
    <source>
        <dbReference type="Proteomes" id="UP001354709"/>
    </source>
</evidence>
<organism evidence="12 13">
    <name type="scientific">Streptomyces asiaticus subsp. ignotus</name>
    <dbReference type="NCBI Taxonomy" id="3098222"/>
    <lineage>
        <taxon>Bacteria</taxon>
        <taxon>Bacillati</taxon>
        <taxon>Actinomycetota</taxon>
        <taxon>Actinomycetes</taxon>
        <taxon>Kitasatosporales</taxon>
        <taxon>Streptomycetaceae</taxon>
        <taxon>Streptomyces</taxon>
        <taxon>Streptomyces violaceusniger group</taxon>
    </lineage>
</organism>
<dbReference type="PANTHER" id="PTHR43793">
    <property type="entry name" value="FAD SYNTHASE"/>
    <property type="match status" value="1"/>
</dbReference>
<feature type="domain" description="Carbohydrate kinase PfkB" evidence="10">
    <location>
        <begin position="9"/>
        <end position="301"/>
    </location>
</feature>
<keyword evidence="4" id="KW-0547">Nucleotide-binding</keyword>
<dbReference type="InterPro" id="IPR011914">
    <property type="entry name" value="RfaE_dom_II"/>
</dbReference>
<evidence type="ECO:0000256" key="8">
    <source>
        <dbReference type="ARBA" id="ARBA00047428"/>
    </source>
</evidence>
<evidence type="ECO:0000256" key="1">
    <source>
        <dbReference type="ARBA" id="ARBA00012519"/>
    </source>
</evidence>
<evidence type="ECO:0000256" key="2">
    <source>
        <dbReference type="ARBA" id="ARBA00022679"/>
    </source>
</evidence>
<dbReference type="NCBIfam" id="TIGR00125">
    <property type="entry name" value="cyt_tran_rel"/>
    <property type="match status" value="1"/>
</dbReference>
<evidence type="ECO:0000259" key="11">
    <source>
        <dbReference type="Pfam" id="PF01467"/>
    </source>
</evidence>
<dbReference type="EC" id="2.7.7.70" evidence="1"/>
<evidence type="ECO:0000256" key="7">
    <source>
        <dbReference type="ARBA" id="ARBA00023277"/>
    </source>
</evidence>
<dbReference type="InterPro" id="IPR029056">
    <property type="entry name" value="Ribokinase-like"/>
</dbReference>
<sequence>MTAAAPRPLVVVGDVLLDQDIDGEATRLAPDAPAPVVDVDVDRSRPGGAGLAATLAARQGRDVVLVTALGDDTASQTVRNALTPGVRLVELPLDGTLPVKTRIRAGGRPLVRVDRGGGTPGNPGPDALAALRDARAVLVADYGRGTAVALRRQLGAAARRVPLVWDPHPRGEQPVPGARLATPSAAEARALLGSARHALSGDADSLHAHGGRGARLAERWRAAAVAVTLGELGAVLALPHRENPMYVPAPHLAQGDPCGAGDCFAATAAGALADGALPEEAVQLAVAEAAEFVTAGGAGNPALWDLPGGPGPHPTELRRPADAHALAEAVRARGGTVVATGGCFDLLHAGHVGLLQNARRIGDCLIVCVNSDDSVGRLKGPGRPINPVADRIRVLSGLGCVDAVAVFDEDTPEPLLRRLRPDVWVKGGDYSADALPETAVLRDWGGQALVLPYLDGRSTTELARRAALGPHTSTQPPATSPLHPRR</sequence>
<evidence type="ECO:0000256" key="3">
    <source>
        <dbReference type="ARBA" id="ARBA00022695"/>
    </source>
</evidence>
<dbReference type="GO" id="GO:0016779">
    <property type="term" value="F:nucleotidyltransferase activity"/>
    <property type="evidence" value="ECO:0007669"/>
    <property type="project" value="UniProtKB-KW"/>
</dbReference>
<accession>A0ABU7Q0U5</accession>
<dbReference type="SUPFAM" id="SSF52374">
    <property type="entry name" value="Nucleotidylyl transferase"/>
    <property type="match status" value="1"/>
</dbReference>
<evidence type="ECO:0000313" key="12">
    <source>
        <dbReference type="EMBL" id="MEE4594995.1"/>
    </source>
</evidence>
<name>A0ABU7Q0U5_9ACTN</name>
<evidence type="ECO:0000259" key="10">
    <source>
        <dbReference type="Pfam" id="PF00294"/>
    </source>
</evidence>
<reference evidence="12 13" key="1">
    <citation type="submission" date="2023-11" db="EMBL/GenBank/DDBJ databases">
        <title>30 novel species of actinomycetes from the DSMZ collection.</title>
        <authorList>
            <person name="Nouioui I."/>
        </authorList>
    </citation>
    <scope>NUCLEOTIDE SEQUENCE [LARGE SCALE GENOMIC DNA]</scope>
    <source>
        <strain evidence="12 13">DSM 41524</strain>
    </source>
</reference>
<keyword evidence="3 12" id="KW-0548">Nucleotidyltransferase</keyword>
<keyword evidence="5" id="KW-0067">ATP-binding</keyword>
<dbReference type="RefSeq" id="WP_330811288.1">
    <property type="nucleotide sequence ID" value="NZ_JAZBJO010000015.1"/>
</dbReference>
<gene>
    <name evidence="12" type="primary">rfaE2</name>
    <name evidence="12" type="ORF">V2J94_24430</name>
</gene>
<keyword evidence="2" id="KW-0808">Transferase</keyword>
<comment type="caution">
    <text evidence="12">The sequence shown here is derived from an EMBL/GenBank/DDBJ whole genome shotgun (WGS) entry which is preliminary data.</text>
</comment>
<feature type="domain" description="Cytidyltransferase-like" evidence="11">
    <location>
        <begin position="340"/>
        <end position="434"/>
    </location>
</feature>
<dbReference type="InterPro" id="IPR011611">
    <property type="entry name" value="PfkB_dom"/>
</dbReference>
<dbReference type="Pfam" id="PF00294">
    <property type="entry name" value="PfkB"/>
    <property type="match status" value="1"/>
</dbReference>
<dbReference type="Pfam" id="PF01467">
    <property type="entry name" value="CTP_transf_like"/>
    <property type="match status" value="1"/>
</dbReference>
<evidence type="ECO:0000256" key="5">
    <source>
        <dbReference type="ARBA" id="ARBA00022840"/>
    </source>
</evidence>
<protein>
    <recommendedName>
        <fullName evidence="1">D-glycero-beta-D-manno-heptose 1-phosphate adenylyltransferase</fullName>
        <ecNumber evidence="1">2.7.7.70</ecNumber>
    </recommendedName>
</protein>
<evidence type="ECO:0000256" key="9">
    <source>
        <dbReference type="SAM" id="MobiDB-lite"/>
    </source>
</evidence>